<name>A0ABY9TBI3_BREBE</name>
<proteinExistence type="predicted"/>
<accession>A0ABY9TBI3</accession>
<reference evidence="1 2" key="1">
    <citation type="submission" date="2023-09" db="EMBL/GenBank/DDBJ databases">
        <title>Complete Genome and Methylome dissection of Bacillus brevis NEB573 original source of BbsI restriction endonuclease.</title>
        <authorList>
            <person name="Fomenkov A."/>
            <person name="Roberts R.D."/>
        </authorList>
    </citation>
    <scope>NUCLEOTIDE SEQUENCE [LARGE SCALE GENOMIC DNA]</scope>
    <source>
        <strain evidence="1 2">NEB573</strain>
    </source>
</reference>
<keyword evidence="2" id="KW-1185">Reference proteome</keyword>
<sequence>MMVIALGLALVLATVQDLGMPGQWAIFQQSDTETKLTRFRGELIMFHPDVRDFLVNKGYGTVWKRIGQTDEELIRQYKLDRQVQKEYKDGLTKEIEAELVKRYGLEEPLSRIKQYDQWISVERLGAEISEVHIVTFIATEAEAKIVTIRAGKESSEVKEEEFLLLDEEGMSEP</sequence>
<evidence type="ECO:0000313" key="2">
    <source>
        <dbReference type="Proteomes" id="UP001256827"/>
    </source>
</evidence>
<evidence type="ECO:0000313" key="1">
    <source>
        <dbReference type="EMBL" id="WNC17461.1"/>
    </source>
</evidence>
<dbReference type="Proteomes" id="UP001256827">
    <property type="component" value="Chromosome"/>
</dbReference>
<organism evidence="1 2">
    <name type="scientific">Brevibacillus brevis</name>
    <name type="common">Bacillus brevis</name>
    <dbReference type="NCBI Taxonomy" id="1393"/>
    <lineage>
        <taxon>Bacteria</taxon>
        <taxon>Bacillati</taxon>
        <taxon>Bacillota</taxon>
        <taxon>Bacilli</taxon>
        <taxon>Bacillales</taxon>
        <taxon>Paenibacillaceae</taxon>
        <taxon>Brevibacillus</taxon>
    </lineage>
</organism>
<dbReference type="EMBL" id="CP134050">
    <property type="protein sequence ID" value="WNC17461.1"/>
    <property type="molecule type" value="Genomic_DNA"/>
</dbReference>
<protein>
    <submittedName>
        <fullName evidence="1">Uncharacterized protein</fullName>
    </submittedName>
</protein>
<dbReference type="RefSeq" id="WP_310773492.1">
    <property type="nucleotide sequence ID" value="NZ_CP134050.1"/>
</dbReference>
<gene>
    <name evidence="1" type="ORF">RGB73_14490</name>
</gene>